<evidence type="ECO:0000313" key="3">
    <source>
        <dbReference type="Proteomes" id="UP000298781"/>
    </source>
</evidence>
<sequence length="66" mass="7427">MGNPVPRHSPGFDEDDPARRRREPDVGDPVIDPERHPDQDPAIDQPADSIDEPPPDPPDDEDRDPR</sequence>
<feature type="region of interest" description="Disordered" evidence="1">
    <location>
        <begin position="1"/>
        <end position="66"/>
    </location>
</feature>
<organism evidence="2 3">
    <name type="scientific">Phreatobacter stygius</name>
    <dbReference type="NCBI Taxonomy" id="1940610"/>
    <lineage>
        <taxon>Bacteria</taxon>
        <taxon>Pseudomonadati</taxon>
        <taxon>Pseudomonadota</taxon>
        <taxon>Alphaproteobacteria</taxon>
        <taxon>Hyphomicrobiales</taxon>
        <taxon>Phreatobacteraceae</taxon>
        <taxon>Phreatobacter</taxon>
    </lineage>
</organism>
<protein>
    <submittedName>
        <fullName evidence="2">Uncharacterized protein</fullName>
    </submittedName>
</protein>
<evidence type="ECO:0000313" key="2">
    <source>
        <dbReference type="EMBL" id="QCI67767.1"/>
    </source>
</evidence>
<dbReference type="EMBL" id="CP039690">
    <property type="protein sequence ID" value="QCI67767.1"/>
    <property type="molecule type" value="Genomic_DNA"/>
</dbReference>
<proteinExistence type="predicted"/>
<dbReference type="RefSeq" id="WP_136963194.1">
    <property type="nucleotide sequence ID" value="NZ_CP039690.1"/>
</dbReference>
<feature type="compositionally biased region" description="Acidic residues" evidence="1">
    <location>
        <begin position="49"/>
        <end position="66"/>
    </location>
</feature>
<evidence type="ECO:0000256" key="1">
    <source>
        <dbReference type="SAM" id="MobiDB-lite"/>
    </source>
</evidence>
<dbReference type="Proteomes" id="UP000298781">
    <property type="component" value="Chromosome"/>
</dbReference>
<name>A0A4D7BJ60_9HYPH</name>
<gene>
    <name evidence="2" type="ORF">E8M01_28215</name>
</gene>
<dbReference type="KEGG" id="pstg:E8M01_28215"/>
<dbReference type="AlphaFoldDB" id="A0A4D7BJ60"/>
<reference evidence="2 3" key="1">
    <citation type="submission" date="2019-04" db="EMBL/GenBank/DDBJ databases">
        <title>Phreatobacter aquaticus sp. nov.</title>
        <authorList>
            <person name="Choi A."/>
        </authorList>
    </citation>
    <scope>NUCLEOTIDE SEQUENCE [LARGE SCALE GENOMIC DNA]</scope>
    <source>
        <strain evidence="2 3">KCTC 52518</strain>
    </source>
</reference>
<accession>A0A4D7BJ60</accession>
<keyword evidence="3" id="KW-1185">Reference proteome</keyword>